<dbReference type="OrthoDB" id="9788704at2"/>
<dbReference type="GO" id="GO:1990169">
    <property type="term" value="P:stress response to copper ion"/>
    <property type="evidence" value="ECO:0007669"/>
    <property type="project" value="TreeGrafter"/>
</dbReference>
<dbReference type="GO" id="GO:0008270">
    <property type="term" value="F:zinc ion binding"/>
    <property type="evidence" value="ECO:0007669"/>
    <property type="project" value="TreeGrafter"/>
</dbReference>
<dbReference type="PROSITE" id="PS50151">
    <property type="entry name" value="UVR"/>
    <property type="match status" value="1"/>
</dbReference>
<dbReference type="InterPro" id="IPR025542">
    <property type="entry name" value="YacH"/>
</dbReference>
<dbReference type="SUPFAM" id="SSF46600">
    <property type="entry name" value="C-terminal UvrC-binding domain of UvrB"/>
    <property type="match status" value="1"/>
</dbReference>
<dbReference type="RefSeq" id="WP_122921568.1">
    <property type="nucleotide sequence ID" value="NZ_RHHQ01000030.1"/>
</dbReference>
<dbReference type="GO" id="GO:0050897">
    <property type="term" value="F:cobalt ion binding"/>
    <property type="evidence" value="ECO:0007669"/>
    <property type="project" value="TreeGrafter"/>
</dbReference>
<sequence length="179" mass="19862">MTCEECGKKPATLHLTKIVNGEKTEYHICEACAKEKGDIMGGFSNFSIHNLLSGLLNFDPMSKSNTAGQPSGQAASQVKTQRCETCGLTYAQFSKSGRFGCSDCYQAFGSKLDPMFRRIHGNTVHYGKVPERTGGQIKIRKELDQLKASLQQFIATEEFEKAAEIRDRIRSLEQEIAQS</sequence>
<feature type="domain" description="UVR" evidence="1">
    <location>
        <begin position="140"/>
        <end position="175"/>
    </location>
</feature>
<name>A0A3M8CT40_9BACL</name>
<dbReference type="GO" id="GO:0046870">
    <property type="term" value="F:cadmium ion binding"/>
    <property type="evidence" value="ECO:0007669"/>
    <property type="project" value="TreeGrafter"/>
</dbReference>
<keyword evidence="3" id="KW-1185">Reference proteome</keyword>
<dbReference type="Pfam" id="PF02151">
    <property type="entry name" value="UVR"/>
    <property type="match status" value="1"/>
</dbReference>
<reference evidence="2 3" key="1">
    <citation type="submission" date="2018-10" db="EMBL/GenBank/DDBJ databases">
        <title>Phylogenomics of Brevibacillus.</title>
        <authorList>
            <person name="Dunlap C."/>
        </authorList>
    </citation>
    <scope>NUCLEOTIDE SEQUENCE [LARGE SCALE GENOMIC DNA]</scope>
    <source>
        <strain evidence="2 3">JCM 15716</strain>
    </source>
</reference>
<dbReference type="GO" id="GO:1990170">
    <property type="term" value="P:stress response to cadmium ion"/>
    <property type="evidence" value="ECO:0007669"/>
    <property type="project" value="TreeGrafter"/>
</dbReference>
<evidence type="ECO:0000259" key="1">
    <source>
        <dbReference type="PROSITE" id="PS50151"/>
    </source>
</evidence>
<dbReference type="InterPro" id="IPR036876">
    <property type="entry name" value="UVR_dom_sf"/>
</dbReference>
<proteinExistence type="predicted"/>
<accession>A0A3M8CT40</accession>
<dbReference type="PANTHER" id="PTHR38430">
    <property type="entry name" value="PROTEIN-ARGININE KINASE ACTIVATOR PROTEIN"/>
    <property type="match status" value="1"/>
</dbReference>
<gene>
    <name evidence="2" type="ORF">EDM56_29845</name>
</gene>
<dbReference type="InterPro" id="IPR001943">
    <property type="entry name" value="UVR_dom"/>
</dbReference>
<protein>
    <recommendedName>
        <fullName evidence="1">UVR domain-containing protein</fullName>
    </recommendedName>
</protein>
<evidence type="ECO:0000313" key="2">
    <source>
        <dbReference type="EMBL" id="RNB78950.1"/>
    </source>
</evidence>
<dbReference type="Proteomes" id="UP000271031">
    <property type="component" value="Unassembled WGS sequence"/>
</dbReference>
<dbReference type="PANTHER" id="PTHR38430:SF1">
    <property type="entry name" value="PROTEIN-ARGININE KINASE ACTIVATOR PROTEIN"/>
    <property type="match status" value="1"/>
</dbReference>
<dbReference type="GO" id="GO:0005507">
    <property type="term" value="F:copper ion binding"/>
    <property type="evidence" value="ECO:0007669"/>
    <property type="project" value="TreeGrafter"/>
</dbReference>
<comment type="caution">
    <text evidence="2">The sequence shown here is derived from an EMBL/GenBank/DDBJ whole genome shotgun (WGS) entry which is preliminary data.</text>
</comment>
<dbReference type="PIRSF" id="PIRSF015034">
    <property type="entry name" value="YacH"/>
    <property type="match status" value="1"/>
</dbReference>
<evidence type="ECO:0000313" key="3">
    <source>
        <dbReference type="Proteomes" id="UP000271031"/>
    </source>
</evidence>
<organism evidence="2 3">
    <name type="scientific">Brevibacillus fluminis</name>
    <dbReference type="NCBI Taxonomy" id="511487"/>
    <lineage>
        <taxon>Bacteria</taxon>
        <taxon>Bacillati</taxon>
        <taxon>Bacillota</taxon>
        <taxon>Bacilli</taxon>
        <taxon>Bacillales</taxon>
        <taxon>Paenibacillaceae</taxon>
        <taxon>Brevibacillus</taxon>
    </lineage>
</organism>
<dbReference type="Gene3D" id="4.10.860.10">
    <property type="entry name" value="UVR domain"/>
    <property type="match status" value="1"/>
</dbReference>
<dbReference type="AlphaFoldDB" id="A0A3M8CT40"/>
<dbReference type="EMBL" id="RHHQ01000030">
    <property type="protein sequence ID" value="RNB78950.1"/>
    <property type="molecule type" value="Genomic_DNA"/>
</dbReference>